<keyword evidence="2" id="KW-0238">DNA-binding</keyword>
<dbReference type="PRINTS" id="PR00038">
    <property type="entry name" value="HTHLUXR"/>
</dbReference>
<dbReference type="CDD" id="cd06170">
    <property type="entry name" value="LuxR_C_like"/>
    <property type="match status" value="1"/>
</dbReference>
<feature type="domain" description="HTH luxR-type" evidence="4">
    <location>
        <begin position="70"/>
        <end position="135"/>
    </location>
</feature>
<keyword evidence="1" id="KW-0805">Transcription regulation</keyword>
<dbReference type="InterPro" id="IPR016032">
    <property type="entry name" value="Sig_transdc_resp-reg_C-effctor"/>
</dbReference>
<evidence type="ECO:0000313" key="6">
    <source>
        <dbReference type="Proteomes" id="UP001056201"/>
    </source>
</evidence>
<dbReference type="Gene3D" id="1.10.10.10">
    <property type="entry name" value="Winged helix-like DNA-binding domain superfamily/Winged helix DNA-binding domain"/>
    <property type="match status" value="1"/>
</dbReference>
<dbReference type="PANTHER" id="PTHR44688:SF16">
    <property type="entry name" value="DNA-BINDING TRANSCRIPTIONAL ACTIVATOR DEVR_DOSR"/>
    <property type="match status" value="1"/>
</dbReference>
<dbReference type="EMBL" id="CP097635">
    <property type="protein sequence ID" value="URI08475.1"/>
    <property type="molecule type" value="Genomic_DNA"/>
</dbReference>
<organism evidence="5 6">
    <name type="scientific">Aquincola tertiaricarbonis</name>
    <dbReference type="NCBI Taxonomy" id="391953"/>
    <lineage>
        <taxon>Bacteria</taxon>
        <taxon>Pseudomonadati</taxon>
        <taxon>Pseudomonadota</taxon>
        <taxon>Betaproteobacteria</taxon>
        <taxon>Burkholderiales</taxon>
        <taxon>Sphaerotilaceae</taxon>
        <taxon>Aquincola</taxon>
    </lineage>
</organism>
<name>A0ABY4S8E3_AQUTE</name>
<dbReference type="RefSeq" id="WP_250196696.1">
    <property type="nucleotide sequence ID" value="NZ_CP097635.1"/>
</dbReference>
<accession>A0ABY4S8E3</accession>
<evidence type="ECO:0000256" key="3">
    <source>
        <dbReference type="ARBA" id="ARBA00023163"/>
    </source>
</evidence>
<dbReference type="InterPro" id="IPR036388">
    <property type="entry name" value="WH-like_DNA-bd_sf"/>
</dbReference>
<evidence type="ECO:0000259" key="4">
    <source>
        <dbReference type="PROSITE" id="PS50043"/>
    </source>
</evidence>
<dbReference type="InterPro" id="IPR000792">
    <property type="entry name" value="Tscrpt_reg_LuxR_C"/>
</dbReference>
<dbReference type="SUPFAM" id="SSF46894">
    <property type="entry name" value="C-terminal effector domain of the bipartite response regulators"/>
    <property type="match status" value="1"/>
</dbReference>
<evidence type="ECO:0000256" key="1">
    <source>
        <dbReference type="ARBA" id="ARBA00023015"/>
    </source>
</evidence>
<sequence>MTEALPSDFLDVLSSALLRFGRPQAGVDFVSLAQLSKRLPGAAAVTVDYTHVHRLAAPLVVVRLQAEAAPIRSWAALTPRENEVARSLARGLPNKVIAHQLGLSVGTVKDYVHRILTKTGHTSRAGFAAGGTPNAAHSSS</sequence>
<reference evidence="5" key="1">
    <citation type="submission" date="2022-05" db="EMBL/GenBank/DDBJ databases">
        <title>An RpoN-dependent PEP-CTERM gene is involved in floc formation of an Aquincola tertiaricarbonis strain.</title>
        <authorList>
            <person name="Qiu D."/>
            <person name="Xia M."/>
        </authorList>
    </citation>
    <scope>NUCLEOTIDE SEQUENCE</scope>
    <source>
        <strain evidence="5">RN12</strain>
    </source>
</reference>
<dbReference type="PROSITE" id="PS50043">
    <property type="entry name" value="HTH_LUXR_2"/>
    <property type="match status" value="1"/>
</dbReference>
<dbReference type="Pfam" id="PF00196">
    <property type="entry name" value="GerE"/>
    <property type="match status" value="1"/>
</dbReference>
<dbReference type="SMART" id="SM00421">
    <property type="entry name" value="HTH_LUXR"/>
    <property type="match status" value="1"/>
</dbReference>
<dbReference type="Proteomes" id="UP001056201">
    <property type="component" value="Chromosome 1"/>
</dbReference>
<protein>
    <submittedName>
        <fullName evidence="5">LuxR C-terminal-related transcriptional regulator</fullName>
    </submittedName>
</protein>
<keyword evidence="6" id="KW-1185">Reference proteome</keyword>
<evidence type="ECO:0000256" key="2">
    <source>
        <dbReference type="ARBA" id="ARBA00023125"/>
    </source>
</evidence>
<keyword evidence="3" id="KW-0804">Transcription</keyword>
<proteinExistence type="predicted"/>
<evidence type="ECO:0000313" key="5">
    <source>
        <dbReference type="EMBL" id="URI08475.1"/>
    </source>
</evidence>
<gene>
    <name evidence="5" type="ORF">MW290_01545</name>
</gene>
<dbReference type="PROSITE" id="PS00622">
    <property type="entry name" value="HTH_LUXR_1"/>
    <property type="match status" value="1"/>
</dbReference>
<dbReference type="PANTHER" id="PTHR44688">
    <property type="entry name" value="DNA-BINDING TRANSCRIPTIONAL ACTIVATOR DEVR_DOSR"/>
    <property type="match status" value="1"/>
</dbReference>